<dbReference type="InterPro" id="IPR006311">
    <property type="entry name" value="TAT_signal"/>
</dbReference>
<dbReference type="OrthoDB" id="3226781at2"/>
<evidence type="ECO:0000313" key="4">
    <source>
        <dbReference type="Proteomes" id="UP000289954"/>
    </source>
</evidence>
<keyword evidence="4" id="KW-1185">Reference proteome</keyword>
<evidence type="ECO:0000313" key="3">
    <source>
        <dbReference type="EMBL" id="GCE77395.1"/>
    </source>
</evidence>
<feature type="signal peptide" evidence="1">
    <location>
        <begin position="1"/>
        <end position="27"/>
    </location>
</feature>
<dbReference type="EMBL" id="BIMR01000205">
    <property type="protein sequence ID" value="GCE77395.1"/>
    <property type="molecule type" value="Genomic_DNA"/>
</dbReference>
<dbReference type="Pfam" id="PF10647">
    <property type="entry name" value="Gmad1"/>
    <property type="match status" value="1"/>
</dbReference>
<name>A0A402DTG0_9CELL</name>
<dbReference type="Pfam" id="PF10646">
    <property type="entry name" value="Germane"/>
    <property type="match status" value="1"/>
</dbReference>
<dbReference type="PROSITE" id="PS51318">
    <property type="entry name" value="TAT"/>
    <property type="match status" value="1"/>
</dbReference>
<dbReference type="InterPro" id="IPR018910">
    <property type="entry name" value="LpqB_C"/>
</dbReference>
<dbReference type="InterPro" id="IPR059026">
    <property type="entry name" value="LpqB_N"/>
</dbReference>
<dbReference type="RefSeq" id="WP_130782004.1">
    <property type="nucleotide sequence ID" value="NZ_BIMR01000205.1"/>
</dbReference>
<dbReference type="InterPro" id="IPR019606">
    <property type="entry name" value="GerMN"/>
</dbReference>
<accession>A0A402DTG0</accession>
<protein>
    <recommendedName>
        <fullName evidence="2">GerMN domain-containing protein</fullName>
    </recommendedName>
</protein>
<proteinExistence type="predicted"/>
<dbReference type="AlphaFoldDB" id="A0A402DTG0"/>
<evidence type="ECO:0000259" key="2">
    <source>
        <dbReference type="SMART" id="SM00909"/>
    </source>
</evidence>
<evidence type="ECO:0000256" key="1">
    <source>
        <dbReference type="SAM" id="SignalP"/>
    </source>
</evidence>
<dbReference type="Proteomes" id="UP000289954">
    <property type="component" value="Unassembled WGS sequence"/>
</dbReference>
<keyword evidence="1" id="KW-0732">Signal</keyword>
<dbReference type="SMART" id="SM00909">
    <property type="entry name" value="Germane"/>
    <property type="match status" value="1"/>
</dbReference>
<comment type="caution">
    <text evidence="3">The sequence shown here is derived from an EMBL/GenBank/DDBJ whole genome shotgun (WGS) entry which is preliminary data.</text>
</comment>
<feature type="chain" id="PRO_5039364900" description="GerMN domain-containing protein" evidence="1">
    <location>
        <begin position="28"/>
        <end position="559"/>
    </location>
</feature>
<dbReference type="Pfam" id="PF25976">
    <property type="entry name" value="LpqB_N"/>
    <property type="match status" value="1"/>
</dbReference>
<sequence>MTPHPVARRSRRRVLAAVAGAATLVLAACTAMPTSGPVQQGDGRVETPSGVDVLAEGPRPDADPVEIVERFLVAGSAGFRDNFVVARQFLAGEARSEWEPLGGVVVSGDLEITEVGDAQVQVDVPVVARVDSDGRYAEAGTGAELMLTYVLVQDDDGQWRISEAPDGLVVPTDDFAVFFRQTALYFLSPDETYLVPELRWLPAKNLTTYAVSALLAGPSPWLRDAVGTAVPDGVQLKPVAVDVDDDGVAHVGLSSARAADLLDADRPLLLAQIERTLLEVSGVSSVDVRAGSAALEGAATLNHGSPSGGSLELLQGDEIVQLGAEGLGPVEGVGPLDVPEPSHPARDERGDVRVVLSAGRSLVTVPTAADAGTTLYSGTSLSAPSVDRFGWVWTSDVGVGALAVRAGAAAVPVGADWLEGRTVRAVRVARDGVRAAVVSAGEDGVAVDLVAVVRDRRGVPQGFGEAVRVGTPLVDPTSVVWLDESTLGVVATEGDENRVHAVPLAGATRALSPVADLASLSGGRTPYAATEDGGLLKLIGSTWVRVPDVTGVADPSFAG</sequence>
<gene>
    <name evidence="3" type="ORF">CBZ_24510</name>
</gene>
<organism evidence="3 4">
    <name type="scientific">Cellulomonas biazotea</name>
    <dbReference type="NCBI Taxonomy" id="1709"/>
    <lineage>
        <taxon>Bacteria</taxon>
        <taxon>Bacillati</taxon>
        <taxon>Actinomycetota</taxon>
        <taxon>Actinomycetes</taxon>
        <taxon>Micrococcales</taxon>
        <taxon>Cellulomonadaceae</taxon>
        <taxon>Cellulomonas</taxon>
    </lineage>
</organism>
<reference evidence="3 4" key="1">
    <citation type="submission" date="2019-01" db="EMBL/GenBank/DDBJ databases">
        <title>Draft genome sequence of Cellulomonas takizawaensis strain TKZ-21.</title>
        <authorList>
            <person name="Yamamura H."/>
            <person name="Hayashi T."/>
            <person name="Hamada M."/>
            <person name="Serisawa Y."/>
            <person name="Matsuyama K."/>
            <person name="Nakagawa Y."/>
            <person name="Otoguro M."/>
            <person name="Yanagida F."/>
            <person name="Hayakawa M."/>
        </authorList>
    </citation>
    <scope>NUCLEOTIDE SEQUENCE [LARGE SCALE GENOMIC DNA]</scope>
    <source>
        <strain evidence="3 4">NBRC12680</strain>
    </source>
</reference>
<feature type="domain" description="GerMN" evidence="2">
    <location>
        <begin position="207"/>
        <end position="299"/>
    </location>
</feature>